<feature type="domain" description="DUF2510" evidence="2">
    <location>
        <begin position="5"/>
        <end position="37"/>
    </location>
</feature>
<protein>
    <submittedName>
        <fullName evidence="3">DUF2510 domain-containing protein</fullName>
    </submittedName>
</protein>
<feature type="region of interest" description="Disordered" evidence="1">
    <location>
        <begin position="81"/>
        <end position="142"/>
    </location>
</feature>
<dbReference type="EMBL" id="CP063450">
    <property type="protein sequence ID" value="QOV97549.1"/>
    <property type="molecule type" value="Genomic_DNA"/>
</dbReference>
<proteinExistence type="predicted"/>
<evidence type="ECO:0000313" key="4">
    <source>
        <dbReference type="Proteomes" id="UP000593818"/>
    </source>
</evidence>
<sequence>MNFPAGWHPDPYDPSIDRYWDGQQWTNQTRPRGSGDPTQVFGAVGQGGNPPAAGGSKRRKWPWAFGAGLVGLVALGAAVGDEEPKTETSSVVSTTSSSVAPTTTTSAAPTTTTSTSVVPSTVSSPVETTVSDVPTTEAAPATTTTLSLEYSCSDAAWREMMGSEGDALCGAPWTPRNQPQTPAYTPPPTSEYTPPSQDQQSSGTVHPGSYCSSPGALGATVKGTPMVCGVGSDGEYRWKSAG</sequence>
<accession>A0A7M2XIS8</accession>
<evidence type="ECO:0000313" key="3">
    <source>
        <dbReference type="EMBL" id="QOV97549.1"/>
    </source>
</evidence>
<keyword evidence="4" id="KW-1185">Reference proteome</keyword>
<feature type="region of interest" description="Disordered" evidence="1">
    <location>
        <begin position="168"/>
        <end position="224"/>
    </location>
</feature>
<organism evidence="3 4">
    <name type="scientific">Rhodococcus pyridinivorans</name>
    <dbReference type="NCBI Taxonomy" id="103816"/>
    <lineage>
        <taxon>Bacteria</taxon>
        <taxon>Bacillati</taxon>
        <taxon>Actinomycetota</taxon>
        <taxon>Actinomycetes</taxon>
        <taxon>Mycobacteriales</taxon>
        <taxon>Nocardiaceae</taxon>
        <taxon>Rhodococcus</taxon>
    </lineage>
</organism>
<feature type="compositionally biased region" description="Low complexity" evidence="1">
    <location>
        <begin position="87"/>
        <end position="142"/>
    </location>
</feature>
<feature type="region of interest" description="Disordered" evidence="1">
    <location>
        <begin position="24"/>
        <end position="58"/>
    </location>
</feature>
<name>A0A7M2XIS8_9NOCA</name>
<evidence type="ECO:0000256" key="1">
    <source>
        <dbReference type="SAM" id="MobiDB-lite"/>
    </source>
</evidence>
<dbReference type="Proteomes" id="UP000593818">
    <property type="component" value="Chromosome"/>
</dbReference>
<evidence type="ECO:0000259" key="2">
    <source>
        <dbReference type="Pfam" id="PF10708"/>
    </source>
</evidence>
<reference evidence="3 4" key="1">
    <citation type="submission" date="2020-10" db="EMBL/GenBank/DDBJ databases">
        <title>Whole genome sequence of oil-degrading bacteria Rhodococcus pyridinivorans strain 5Ap.</title>
        <authorList>
            <person name="Akhremchuk A.E."/>
            <person name="Valentovich L.N."/>
            <person name="Charniauskaya M.I."/>
            <person name="Bukliarevich H.A."/>
            <person name="Titok M.A."/>
        </authorList>
    </citation>
    <scope>NUCLEOTIDE SEQUENCE [LARGE SCALE GENOMIC DNA]</scope>
    <source>
        <strain evidence="3 4">5Ap</strain>
    </source>
</reference>
<gene>
    <name evidence="3" type="ORF">INP59_16615</name>
</gene>
<dbReference type="AlphaFoldDB" id="A0A7M2XIS8"/>
<dbReference type="Pfam" id="PF10708">
    <property type="entry name" value="DUF2510"/>
    <property type="match status" value="1"/>
</dbReference>
<dbReference type="InterPro" id="IPR018929">
    <property type="entry name" value="DUF2510"/>
</dbReference>